<reference evidence="3 4" key="1">
    <citation type="journal article" date="2019" name="Int. J. Syst. Evol. Microbiol.">
        <title>The Global Catalogue of Microorganisms (GCM) 10K type strain sequencing project: providing services to taxonomists for standard genome sequencing and annotation.</title>
        <authorList>
            <consortium name="The Broad Institute Genomics Platform"/>
            <consortium name="The Broad Institute Genome Sequencing Center for Infectious Disease"/>
            <person name="Wu L."/>
            <person name="Ma J."/>
        </authorList>
    </citation>
    <scope>NUCLEOTIDE SEQUENCE [LARGE SCALE GENOMIC DNA]</scope>
    <source>
        <strain evidence="3 4">JCM 13004</strain>
    </source>
</reference>
<evidence type="ECO:0000313" key="3">
    <source>
        <dbReference type="EMBL" id="GAA1268331.1"/>
    </source>
</evidence>
<dbReference type="RefSeq" id="WP_344445848.1">
    <property type="nucleotide sequence ID" value="NZ_BAAALF010000190.1"/>
</dbReference>
<dbReference type="Pfam" id="PF03070">
    <property type="entry name" value="TENA_THI-4"/>
    <property type="match status" value="1"/>
</dbReference>
<proteinExistence type="predicted"/>
<dbReference type="InterPro" id="IPR016084">
    <property type="entry name" value="Haem_Oase-like_multi-hlx"/>
</dbReference>
<feature type="domain" description="Thiaminase-2/PQQC" evidence="2">
    <location>
        <begin position="34"/>
        <end position="237"/>
    </location>
</feature>
<evidence type="ECO:0000256" key="1">
    <source>
        <dbReference type="ARBA" id="ARBA00004948"/>
    </source>
</evidence>
<evidence type="ECO:0000259" key="2">
    <source>
        <dbReference type="Pfam" id="PF03070"/>
    </source>
</evidence>
<dbReference type="Gene3D" id="1.20.910.10">
    <property type="entry name" value="Heme oxygenase-like"/>
    <property type="match status" value="1"/>
</dbReference>
<evidence type="ECO:0000313" key="4">
    <source>
        <dbReference type="Proteomes" id="UP001500037"/>
    </source>
</evidence>
<organism evidence="3 4">
    <name type="scientific">Kitasatospora nipponensis</name>
    <dbReference type="NCBI Taxonomy" id="258049"/>
    <lineage>
        <taxon>Bacteria</taxon>
        <taxon>Bacillati</taxon>
        <taxon>Actinomycetota</taxon>
        <taxon>Actinomycetes</taxon>
        <taxon>Kitasatosporales</taxon>
        <taxon>Streptomycetaceae</taxon>
        <taxon>Kitasatospora</taxon>
    </lineage>
</organism>
<dbReference type="SUPFAM" id="SSF48613">
    <property type="entry name" value="Heme oxygenase-like"/>
    <property type="match status" value="1"/>
</dbReference>
<dbReference type="InterPro" id="IPR004305">
    <property type="entry name" value="Thiaminase-2/PQQC"/>
</dbReference>
<protein>
    <submittedName>
        <fullName evidence="3">Thiaminase II</fullName>
    </submittedName>
</protein>
<gene>
    <name evidence="3" type="primary">tenA_2</name>
    <name evidence="3" type="ORF">GCM10009665_66270</name>
</gene>
<name>A0ABN1WYS8_9ACTN</name>
<dbReference type="Proteomes" id="UP001500037">
    <property type="component" value="Unassembled WGS sequence"/>
</dbReference>
<comment type="caution">
    <text evidence="3">The sequence shown here is derived from an EMBL/GenBank/DDBJ whole genome shotgun (WGS) entry which is preliminary data.</text>
</comment>
<dbReference type="EMBL" id="BAAALF010000190">
    <property type="protein sequence ID" value="GAA1268331.1"/>
    <property type="molecule type" value="Genomic_DNA"/>
</dbReference>
<accession>A0ABN1WYS8</accession>
<comment type="pathway">
    <text evidence="1">Cofactor biosynthesis; thiamine diphosphate biosynthesis.</text>
</comment>
<sequence>MVTSIAAARGGPARAGAALRAELGELMADGARRLCDHPYYQGLRDGTLPGAALLHFTLQDSCHLLPGYGRAQARCSVLARDDRQAAVLSRMATGALDDCTARLAGLHATAERLGLELPLPAGEEKPPIAPTTLGYVSFLGNATAGSLGAAIGAVLPSAWLYMLVTDDLLERHDPGARYAAEVVKAHPGEFYRGMLADFLDLAEQVADTSSAAEQRELVRNAGHAVRYEWAFVDAAWRQEGWPF</sequence>
<keyword evidence="4" id="KW-1185">Reference proteome</keyword>